<gene>
    <name evidence="4" type="ORF">FIM25_07160</name>
</gene>
<evidence type="ECO:0000313" key="5">
    <source>
        <dbReference type="Proteomes" id="UP000321899"/>
    </source>
</evidence>
<dbReference type="EMBL" id="VDMB01000007">
    <property type="protein sequence ID" value="TYT74897.1"/>
    <property type="molecule type" value="Genomic_DNA"/>
</dbReference>
<feature type="domain" description="Cysteine-rich" evidence="3">
    <location>
        <begin position="173"/>
        <end position="258"/>
    </location>
</feature>
<name>A0A5Q4VET1_9BACT</name>
<comment type="caution">
    <text evidence="4">The sequence shown here is derived from an EMBL/GenBank/DDBJ whole genome shotgun (WGS) entry which is preliminary data.</text>
</comment>
<keyword evidence="1" id="KW-0560">Oxidoreductase</keyword>
<dbReference type="PANTHER" id="PTHR42947">
    <property type="entry name" value="COB--COM HETERODISULFIDE REDUCTASE SUBUNIT B 1"/>
    <property type="match status" value="1"/>
</dbReference>
<dbReference type="AlphaFoldDB" id="A0A5Q4VET1"/>
<keyword evidence="5" id="KW-1185">Reference proteome</keyword>
<protein>
    <submittedName>
        <fullName evidence="4">Heterodisulfide reductase subunit B</fullName>
    </submittedName>
</protein>
<dbReference type="Gene3D" id="1.20.1050.140">
    <property type="match status" value="1"/>
</dbReference>
<dbReference type="GO" id="GO:0016491">
    <property type="term" value="F:oxidoreductase activity"/>
    <property type="evidence" value="ECO:0007669"/>
    <property type="project" value="UniProtKB-KW"/>
</dbReference>
<dbReference type="InterPro" id="IPR051278">
    <property type="entry name" value="HdrB/HdrD_reductase"/>
</dbReference>
<dbReference type="Proteomes" id="UP000321899">
    <property type="component" value="Unassembled WGS sequence"/>
</dbReference>
<sequence>MKSVRSGRSVMEKNEKKSDLEATPHPRIYYYPGCSLMSTARDLGDSLFQMARLVGSWLEELNDWNCCGASPAHSVNQNYALLLAGRNLVLAERQGIRDLFVICPSCFVRLRTAEKTLIAEPDKNDLLEEAVGKRYQGSVRLRFFLEVGSASQMNVFREAVINPLKGLKGVLYFGCLLTRPEWITGFDVLPYEDELRSFVEALGVETLDWGYGKQCCGAHLALTKPDHVDTLVDRIRDHARRVGANCMISFCPLCQVNMELRGKNSEPLPVFYVSELIGMACRLPRTEKWIRKHLVDPRELLAEHNLL</sequence>
<proteinExistence type="predicted"/>
<feature type="compositionally biased region" description="Basic and acidic residues" evidence="2">
    <location>
        <begin position="10"/>
        <end position="20"/>
    </location>
</feature>
<dbReference type="PANTHER" id="PTHR42947:SF1">
    <property type="entry name" value="COB--COM HETERODISULFIDE REDUCTASE SUBUNIT B 1"/>
    <property type="match status" value="1"/>
</dbReference>
<organism evidence="4 5">
    <name type="scientific">Desulfobotulus mexicanus</name>
    <dbReference type="NCBI Taxonomy" id="2586642"/>
    <lineage>
        <taxon>Bacteria</taxon>
        <taxon>Pseudomonadati</taxon>
        <taxon>Thermodesulfobacteriota</taxon>
        <taxon>Desulfobacteria</taxon>
        <taxon>Desulfobacterales</taxon>
        <taxon>Desulfobacteraceae</taxon>
        <taxon>Desulfobotulus</taxon>
    </lineage>
</organism>
<accession>A0A5Q4VET1</accession>
<feature type="region of interest" description="Disordered" evidence="2">
    <location>
        <begin position="1"/>
        <end position="20"/>
    </location>
</feature>
<reference evidence="4 5" key="1">
    <citation type="submission" date="2019-06" db="EMBL/GenBank/DDBJ databases">
        <title>Desulfobotulus mexicanus sp. nov., a novel sulfate-reducing bacterium isolated from the sediment of an alkaline crater lake in Mexico.</title>
        <authorList>
            <person name="Hirschler-Rea A."/>
        </authorList>
    </citation>
    <scope>NUCLEOTIDE SEQUENCE [LARGE SCALE GENOMIC DNA]</scope>
    <source>
        <strain evidence="4 5">PAR22N</strain>
    </source>
</reference>
<evidence type="ECO:0000313" key="4">
    <source>
        <dbReference type="EMBL" id="TYT74897.1"/>
    </source>
</evidence>
<dbReference type="OrthoDB" id="9777685at2"/>
<feature type="domain" description="Cysteine-rich" evidence="3">
    <location>
        <begin position="29"/>
        <end position="110"/>
    </location>
</feature>
<dbReference type="Pfam" id="PF02754">
    <property type="entry name" value="CCG"/>
    <property type="match status" value="2"/>
</dbReference>
<evidence type="ECO:0000256" key="1">
    <source>
        <dbReference type="ARBA" id="ARBA00023002"/>
    </source>
</evidence>
<dbReference type="InterPro" id="IPR004017">
    <property type="entry name" value="Cys_rich_dom"/>
</dbReference>
<evidence type="ECO:0000259" key="3">
    <source>
        <dbReference type="Pfam" id="PF02754"/>
    </source>
</evidence>
<evidence type="ECO:0000256" key="2">
    <source>
        <dbReference type="SAM" id="MobiDB-lite"/>
    </source>
</evidence>